<dbReference type="PANTHER" id="PTHR31480">
    <property type="entry name" value="BIFUNCTIONAL LYCOPENE CYCLASE/PHYTOENE SYNTHASE"/>
    <property type="match status" value="1"/>
</dbReference>
<comment type="caution">
    <text evidence="1">The sequence shown here is derived from an EMBL/GenBank/DDBJ whole genome shotgun (WGS) entry which is preliminary data.</text>
</comment>
<accession>A0ABT5MFZ3</accession>
<dbReference type="SFLD" id="SFLDG01018">
    <property type="entry name" value="Squalene/Phytoene_Synthase_Lik"/>
    <property type="match status" value="1"/>
</dbReference>
<dbReference type="RefSeq" id="WP_273926486.1">
    <property type="nucleotide sequence ID" value="NZ_JAQSIO010000003.1"/>
</dbReference>
<dbReference type="InterPro" id="IPR017827">
    <property type="entry name" value="HSQ_synthase_HpnC"/>
</dbReference>
<dbReference type="InterPro" id="IPR002060">
    <property type="entry name" value="Squ/phyt_synthse"/>
</dbReference>
<dbReference type="Proteomes" id="UP001528672">
    <property type="component" value="Unassembled WGS sequence"/>
</dbReference>
<dbReference type="Gene3D" id="1.10.600.10">
    <property type="entry name" value="Farnesyl Diphosphate Synthase"/>
    <property type="match status" value="1"/>
</dbReference>
<protein>
    <submittedName>
        <fullName evidence="1">Squalene synthase HpnC</fullName>
        <ecNumber evidence="1">2.5.1.21</ecNumber>
    </submittedName>
</protein>
<evidence type="ECO:0000313" key="2">
    <source>
        <dbReference type="Proteomes" id="UP001528672"/>
    </source>
</evidence>
<sequence>MHVKPAHHASPSPASALGVDASKVLPVTHYENFPVASWLCPPRLRAPIAALYHFARTADDLADEGPGTAEQRLSELSAYRAQMHAALASGAAESSARQDAAAPALWTGVLGALARQHATWHWPVQLLDDLLDAFMQDVAWTQAQRLYPDRATLLDYCRRSANPVGRLLLHLHQVQDAEALQQSDDICSALQLVNFWQDLRQDIPRGRHYLSEADCQQHGVTRAQLQALESTPATQALVQAQLDWAEALMRRGAPLVHRLPGRAGWELRLVVQGGLQVIRRLRQPRHDPLRRRIKLGRSDYTAMLWHSLWM</sequence>
<keyword evidence="2" id="KW-1185">Reference proteome</keyword>
<dbReference type="InterPro" id="IPR044843">
    <property type="entry name" value="Trans_IPPS_bact-type"/>
</dbReference>
<dbReference type="NCBIfam" id="TIGR03464">
    <property type="entry name" value="HpnC"/>
    <property type="match status" value="1"/>
</dbReference>
<dbReference type="Pfam" id="PF00494">
    <property type="entry name" value="SQS_PSY"/>
    <property type="match status" value="1"/>
</dbReference>
<proteinExistence type="predicted"/>
<dbReference type="EC" id="2.5.1.21" evidence="1"/>
<gene>
    <name evidence="1" type="primary">hpnC</name>
    <name evidence="1" type="ORF">PSQ39_09245</name>
</gene>
<evidence type="ECO:0000313" key="1">
    <source>
        <dbReference type="EMBL" id="MDD0814814.1"/>
    </source>
</evidence>
<dbReference type="SFLD" id="SFLDS00005">
    <property type="entry name" value="Isoprenoid_Synthase_Type_I"/>
    <property type="match status" value="1"/>
</dbReference>
<dbReference type="SFLD" id="SFLDG01212">
    <property type="entry name" value="Phytoene_synthase_like"/>
    <property type="match status" value="1"/>
</dbReference>
<keyword evidence="1" id="KW-0808">Transferase</keyword>
<name>A0ABT5MFZ3_9BURK</name>
<dbReference type="GO" id="GO:0051996">
    <property type="term" value="F:squalene synthase [NAD(P)H] activity"/>
    <property type="evidence" value="ECO:0007669"/>
    <property type="project" value="UniProtKB-EC"/>
</dbReference>
<reference evidence="1 2" key="1">
    <citation type="submission" date="2023-02" db="EMBL/GenBank/DDBJ databases">
        <title>Bacterial whole genome sequence for Curvibacter sp. HBC28.</title>
        <authorList>
            <person name="Le V."/>
            <person name="Ko S.-R."/>
            <person name="Ahn C.-Y."/>
            <person name="Oh H.-M."/>
        </authorList>
    </citation>
    <scope>NUCLEOTIDE SEQUENCE [LARGE SCALE GENOMIC DNA]</scope>
    <source>
        <strain evidence="1 2">HBC28</strain>
    </source>
</reference>
<dbReference type="InterPro" id="IPR008949">
    <property type="entry name" value="Isoprenoid_synthase_dom_sf"/>
</dbReference>
<dbReference type="SUPFAM" id="SSF48576">
    <property type="entry name" value="Terpenoid synthases"/>
    <property type="match status" value="1"/>
</dbReference>
<organism evidence="1 2">
    <name type="scientific">Curvibacter microcysteis</name>
    <dbReference type="NCBI Taxonomy" id="3026419"/>
    <lineage>
        <taxon>Bacteria</taxon>
        <taxon>Pseudomonadati</taxon>
        <taxon>Pseudomonadota</taxon>
        <taxon>Betaproteobacteria</taxon>
        <taxon>Burkholderiales</taxon>
        <taxon>Comamonadaceae</taxon>
        <taxon>Curvibacter</taxon>
    </lineage>
</organism>
<dbReference type="EMBL" id="JAQSIO010000003">
    <property type="protein sequence ID" value="MDD0814814.1"/>
    <property type="molecule type" value="Genomic_DNA"/>
</dbReference>